<keyword evidence="2" id="KW-0812">Transmembrane</keyword>
<accession>A0ABU2FYA9</accession>
<name>A0ABU2FYA9_9EURY</name>
<dbReference type="InterPro" id="IPR052165">
    <property type="entry name" value="Membrane_assoc_protease"/>
</dbReference>
<dbReference type="PANTHER" id="PTHR33507:SF3">
    <property type="entry name" value="INNER MEMBRANE PROTEIN YBBJ"/>
    <property type="match status" value="1"/>
</dbReference>
<comment type="caution">
    <text evidence="3">The sequence shown here is derived from an EMBL/GenBank/DDBJ whole genome shotgun (WGS) entry which is preliminary data.</text>
</comment>
<evidence type="ECO:0000313" key="3">
    <source>
        <dbReference type="EMBL" id="MDS0293506.1"/>
    </source>
</evidence>
<dbReference type="RefSeq" id="WP_310927317.1">
    <property type="nucleotide sequence ID" value="NZ_JAMQOQ010000001.1"/>
</dbReference>
<organism evidence="3 4">
    <name type="scientific">Halogeometricum luteum</name>
    <dbReference type="NCBI Taxonomy" id="2950537"/>
    <lineage>
        <taxon>Archaea</taxon>
        <taxon>Methanobacteriati</taxon>
        <taxon>Methanobacteriota</taxon>
        <taxon>Stenosarchaea group</taxon>
        <taxon>Halobacteria</taxon>
        <taxon>Halobacteriales</taxon>
        <taxon>Haloferacaceae</taxon>
        <taxon>Halogeometricum</taxon>
    </lineage>
</organism>
<evidence type="ECO:0000256" key="2">
    <source>
        <dbReference type="SAM" id="Phobius"/>
    </source>
</evidence>
<feature type="region of interest" description="Disordered" evidence="1">
    <location>
        <begin position="177"/>
        <end position="208"/>
    </location>
</feature>
<protein>
    <submittedName>
        <fullName evidence="3">NfeD family protein</fullName>
    </submittedName>
</protein>
<feature type="region of interest" description="Disordered" evidence="1">
    <location>
        <begin position="92"/>
        <end position="120"/>
    </location>
</feature>
<sequence length="208" mass="21821">MLRSPLTAFLQPLIPPELLPYLLVVAGVGVSLAEALAPGAHLVVLGVALLAAGLVGLLLGPAAGPVVLGVLVLLFGALALYGYRELDIYGGKGSGKTSDSASLRGRTARVTERVTPTEGEVKLDEGGGFNPYYAARSVSGEIPEGSEVIVVDPGGGNVITVESLDDALDDIDRELERERRRRENWDGGDGERRGDATETETETETERA</sequence>
<dbReference type="Gene3D" id="2.40.50.140">
    <property type="entry name" value="Nucleic acid-binding proteins"/>
    <property type="match status" value="1"/>
</dbReference>
<evidence type="ECO:0000256" key="1">
    <source>
        <dbReference type="SAM" id="MobiDB-lite"/>
    </source>
</evidence>
<feature type="transmembrane region" description="Helical" evidence="2">
    <location>
        <begin position="42"/>
        <end position="60"/>
    </location>
</feature>
<feature type="transmembrane region" description="Helical" evidence="2">
    <location>
        <begin position="66"/>
        <end position="83"/>
    </location>
</feature>
<dbReference type="Proteomes" id="UP001254813">
    <property type="component" value="Unassembled WGS sequence"/>
</dbReference>
<feature type="transmembrane region" description="Helical" evidence="2">
    <location>
        <begin position="18"/>
        <end position="37"/>
    </location>
</feature>
<keyword evidence="2" id="KW-0472">Membrane</keyword>
<gene>
    <name evidence="3" type="ORF">NDI79_04870</name>
</gene>
<dbReference type="PANTHER" id="PTHR33507">
    <property type="entry name" value="INNER MEMBRANE PROTEIN YBBJ"/>
    <property type="match status" value="1"/>
</dbReference>
<proteinExistence type="predicted"/>
<dbReference type="InterPro" id="IPR012340">
    <property type="entry name" value="NA-bd_OB-fold"/>
</dbReference>
<dbReference type="EMBL" id="JAMQOQ010000001">
    <property type="protein sequence ID" value="MDS0293506.1"/>
    <property type="molecule type" value="Genomic_DNA"/>
</dbReference>
<feature type="compositionally biased region" description="Basic and acidic residues" evidence="1">
    <location>
        <begin position="177"/>
        <end position="196"/>
    </location>
</feature>
<keyword evidence="2" id="KW-1133">Transmembrane helix</keyword>
<reference evidence="3 4" key="1">
    <citation type="submission" date="2022-06" db="EMBL/GenBank/DDBJ databases">
        <title>Halogeometricum sp. a new haloarchaeum isolate from saline soil.</title>
        <authorList>
            <person name="Strakova D."/>
            <person name="Galisteo C."/>
            <person name="Sanchez-Porro C."/>
            <person name="Ventosa A."/>
        </authorList>
    </citation>
    <scope>NUCLEOTIDE SEQUENCE [LARGE SCALE GENOMIC DNA]</scope>
    <source>
        <strain evidence="4">S3BR25-2</strain>
    </source>
</reference>
<feature type="compositionally biased region" description="Acidic residues" evidence="1">
    <location>
        <begin position="197"/>
        <end position="208"/>
    </location>
</feature>
<evidence type="ECO:0000313" key="4">
    <source>
        <dbReference type="Proteomes" id="UP001254813"/>
    </source>
</evidence>
<keyword evidence="4" id="KW-1185">Reference proteome</keyword>